<dbReference type="NCBIfam" id="TIGR01326">
    <property type="entry name" value="OAH_OAS_sulfhy"/>
    <property type="match status" value="1"/>
</dbReference>
<proteinExistence type="inferred from homology"/>
<dbReference type="PANTHER" id="PTHR43797:SF2">
    <property type="entry name" value="HOMOCYSTEINE_CYSTEINE SYNTHASE"/>
    <property type="match status" value="1"/>
</dbReference>
<dbReference type="FunFam" id="3.40.640.10:FF:000035">
    <property type="entry name" value="O-succinylhomoserine sulfhydrylase"/>
    <property type="match status" value="1"/>
</dbReference>
<dbReference type="PANTHER" id="PTHR43797">
    <property type="entry name" value="HOMOCYSTEINE/CYSTEINE SYNTHASE"/>
    <property type="match status" value="1"/>
</dbReference>
<gene>
    <name evidence="7" type="ORF">ACHAWO_012589</name>
</gene>
<dbReference type="PROSITE" id="PS00868">
    <property type="entry name" value="CYS_MET_METAB_PP"/>
    <property type="match status" value="1"/>
</dbReference>
<dbReference type="PIRSF" id="PIRSF001434">
    <property type="entry name" value="CGS"/>
    <property type="match status" value="1"/>
</dbReference>
<dbReference type="EMBL" id="JALLPJ020000250">
    <property type="protein sequence ID" value="KAL3797575.1"/>
    <property type="molecule type" value="Genomic_DNA"/>
</dbReference>
<comment type="cofactor">
    <cofactor evidence="1 6">
        <name>pyridoxal 5'-phosphate</name>
        <dbReference type="ChEBI" id="CHEBI:597326"/>
    </cofactor>
</comment>
<evidence type="ECO:0000313" key="7">
    <source>
        <dbReference type="EMBL" id="KAL3797575.1"/>
    </source>
</evidence>
<dbReference type="InterPro" id="IPR015422">
    <property type="entry name" value="PyrdxlP-dep_Trfase_small"/>
</dbReference>
<name>A0ABD3QBQ9_9STRA</name>
<organism evidence="7 8">
    <name type="scientific">Cyclotella atomus</name>
    <dbReference type="NCBI Taxonomy" id="382360"/>
    <lineage>
        <taxon>Eukaryota</taxon>
        <taxon>Sar</taxon>
        <taxon>Stramenopiles</taxon>
        <taxon>Ochrophyta</taxon>
        <taxon>Bacillariophyta</taxon>
        <taxon>Coscinodiscophyceae</taxon>
        <taxon>Thalassiosirophycidae</taxon>
        <taxon>Stephanodiscales</taxon>
        <taxon>Stephanodiscaceae</taxon>
        <taxon>Cyclotella</taxon>
    </lineage>
</organism>
<dbReference type="AlphaFoldDB" id="A0ABD3QBQ9"/>
<evidence type="ECO:0000313" key="8">
    <source>
        <dbReference type="Proteomes" id="UP001530400"/>
    </source>
</evidence>
<sequence>MADENKQQGFDTLALHAGYNPDPTIQLGLGQGAPTGTPVYRTTPYKFKDTEHAANLFKLKELGNIYSRIMNPTNNILESRYAQLEGGHPLSGLTVSSGTNAIFYSIVNLASKGDNIVAARALYGGTFTMFNDLLPKFGIDVRFVDAEDPHNFVRTMDNNTRAFFCETVSNPSLEICDLETIATLAHEKGVPVIADSTFSTPYLCKPFDFGVDIIVSSLTKWVGGHGACLGGIIVDKGGFNWGAGKHPLYDEKDTSYSGMRWGHDLPAELAPLAFILRARTVPLRNLGGCMSPDNAWMIVQGIETLSLRMERHCENSLKVARHLEAHPDVAWVRYPGLPSDPQYEKAQKYLKGTGGPMVVFGIKSDNAKDAGQKFIDSLKLFSHVANVGDVRSLAIHPASTTHSQLSEEAQINAGCPPDMIRLSIGIETISDIIADLDQAISSAIFLTHMMKE</sequence>
<dbReference type="InterPro" id="IPR006235">
    <property type="entry name" value="OAc-hSer/O-AcSer_sulfhydrylase"/>
</dbReference>
<evidence type="ECO:0008006" key="9">
    <source>
        <dbReference type="Google" id="ProtNLM"/>
    </source>
</evidence>
<dbReference type="InterPro" id="IPR015421">
    <property type="entry name" value="PyrdxlP-dep_Trfase_major"/>
</dbReference>
<reference evidence="7 8" key="1">
    <citation type="submission" date="2024-10" db="EMBL/GenBank/DDBJ databases">
        <title>Updated reference genomes for cyclostephanoid diatoms.</title>
        <authorList>
            <person name="Roberts W.R."/>
            <person name="Alverson A.J."/>
        </authorList>
    </citation>
    <scope>NUCLEOTIDE SEQUENCE [LARGE SCALE GENOMIC DNA]</scope>
    <source>
        <strain evidence="7 8">AJA010-31</strain>
    </source>
</reference>
<evidence type="ECO:0000256" key="5">
    <source>
        <dbReference type="PIRSR" id="PIRSR001434-2"/>
    </source>
</evidence>
<dbReference type="GO" id="GO:0000096">
    <property type="term" value="P:sulfur amino acid metabolic process"/>
    <property type="evidence" value="ECO:0007669"/>
    <property type="project" value="UniProtKB-ARBA"/>
</dbReference>
<protein>
    <recommendedName>
        <fullName evidence="9">O-acetylhomoserine aminocarboxypropyltransferase</fullName>
    </recommendedName>
</protein>
<dbReference type="Pfam" id="PF01053">
    <property type="entry name" value="Cys_Met_Meta_PP"/>
    <property type="match status" value="1"/>
</dbReference>
<evidence type="ECO:0000256" key="6">
    <source>
        <dbReference type="RuleBase" id="RU362118"/>
    </source>
</evidence>
<dbReference type="GO" id="GO:0016740">
    <property type="term" value="F:transferase activity"/>
    <property type="evidence" value="ECO:0007669"/>
    <property type="project" value="UniProtKB-KW"/>
</dbReference>
<evidence type="ECO:0000256" key="2">
    <source>
        <dbReference type="ARBA" id="ARBA00009077"/>
    </source>
</evidence>
<dbReference type="Proteomes" id="UP001530400">
    <property type="component" value="Unassembled WGS sequence"/>
</dbReference>
<evidence type="ECO:0000256" key="1">
    <source>
        <dbReference type="ARBA" id="ARBA00001933"/>
    </source>
</evidence>
<keyword evidence="8" id="KW-1185">Reference proteome</keyword>
<dbReference type="CDD" id="cd00614">
    <property type="entry name" value="CGS_like"/>
    <property type="match status" value="1"/>
</dbReference>
<dbReference type="InterPro" id="IPR015424">
    <property type="entry name" value="PyrdxlP-dep_Trfase"/>
</dbReference>
<keyword evidence="3" id="KW-0808">Transferase</keyword>
<evidence type="ECO:0000256" key="4">
    <source>
        <dbReference type="ARBA" id="ARBA00022898"/>
    </source>
</evidence>
<keyword evidence="4 5" id="KW-0663">Pyridoxal phosphate</keyword>
<dbReference type="Gene3D" id="3.90.1150.10">
    <property type="entry name" value="Aspartate Aminotransferase, domain 1"/>
    <property type="match status" value="1"/>
</dbReference>
<evidence type="ECO:0000256" key="3">
    <source>
        <dbReference type="ARBA" id="ARBA00022679"/>
    </source>
</evidence>
<comment type="caution">
    <text evidence="7">The sequence shown here is derived from an EMBL/GenBank/DDBJ whole genome shotgun (WGS) entry which is preliminary data.</text>
</comment>
<dbReference type="Gene3D" id="3.40.640.10">
    <property type="entry name" value="Type I PLP-dependent aspartate aminotransferase-like (Major domain)"/>
    <property type="match status" value="1"/>
</dbReference>
<dbReference type="InterPro" id="IPR054542">
    <property type="entry name" value="Cys_met_metab_PP"/>
</dbReference>
<feature type="modified residue" description="N6-(pyridoxal phosphate)lysine" evidence="5">
    <location>
        <position position="220"/>
    </location>
</feature>
<comment type="similarity">
    <text evidence="2 6">Belongs to the trans-sulfuration enzymes family.</text>
</comment>
<dbReference type="GO" id="GO:1901605">
    <property type="term" value="P:alpha-amino acid metabolic process"/>
    <property type="evidence" value="ECO:0007669"/>
    <property type="project" value="UniProtKB-ARBA"/>
</dbReference>
<dbReference type="InterPro" id="IPR000277">
    <property type="entry name" value="Cys/Met-Metab_PyrdxlP-dep_enz"/>
</dbReference>
<accession>A0ABD3QBQ9</accession>
<dbReference type="SUPFAM" id="SSF53383">
    <property type="entry name" value="PLP-dependent transferases"/>
    <property type="match status" value="1"/>
</dbReference>